<evidence type="ECO:0000313" key="1">
    <source>
        <dbReference type="EMBL" id="KAK7576417.1"/>
    </source>
</evidence>
<organism evidence="1 2">
    <name type="scientific">Parthenolecanium corni</name>
    <dbReference type="NCBI Taxonomy" id="536013"/>
    <lineage>
        <taxon>Eukaryota</taxon>
        <taxon>Metazoa</taxon>
        <taxon>Ecdysozoa</taxon>
        <taxon>Arthropoda</taxon>
        <taxon>Hexapoda</taxon>
        <taxon>Insecta</taxon>
        <taxon>Pterygota</taxon>
        <taxon>Neoptera</taxon>
        <taxon>Paraneoptera</taxon>
        <taxon>Hemiptera</taxon>
        <taxon>Sternorrhyncha</taxon>
        <taxon>Coccoidea</taxon>
        <taxon>Coccidae</taxon>
        <taxon>Parthenolecanium</taxon>
    </lineage>
</organism>
<sequence length="85" mass="9669">MKQIMRMKFTSSGCPQNRVITLPPASGSFAAANSSIQNFNFSVKFLAQNLEEESPPRVNRPNQHFDFDDFIAQNFEEETILCQPN</sequence>
<gene>
    <name evidence="1" type="ORF">V9T40_012703</name>
</gene>
<keyword evidence="2" id="KW-1185">Reference proteome</keyword>
<proteinExistence type="predicted"/>
<accession>A0AAN9TKV5</accession>
<reference evidence="1 2" key="1">
    <citation type="submission" date="2024-03" db="EMBL/GenBank/DDBJ databases">
        <title>Adaptation during the transition from Ophiocordyceps entomopathogen to insect associate is accompanied by gene loss and intensified selection.</title>
        <authorList>
            <person name="Ward C.M."/>
            <person name="Onetto C.A."/>
            <person name="Borneman A.R."/>
        </authorList>
    </citation>
    <scope>NUCLEOTIDE SEQUENCE [LARGE SCALE GENOMIC DNA]</scope>
    <source>
        <strain evidence="1">AWRI1</strain>
        <tissue evidence="1">Single Adult Female</tissue>
    </source>
</reference>
<dbReference type="AlphaFoldDB" id="A0AAN9TKV5"/>
<dbReference type="Proteomes" id="UP001367676">
    <property type="component" value="Unassembled WGS sequence"/>
</dbReference>
<protein>
    <submittedName>
        <fullName evidence="1">Uncharacterized protein</fullName>
    </submittedName>
</protein>
<name>A0AAN9TKV5_9HEMI</name>
<comment type="caution">
    <text evidence="1">The sequence shown here is derived from an EMBL/GenBank/DDBJ whole genome shotgun (WGS) entry which is preliminary data.</text>
</comment>
<evidence type="ECO:0000313" key="2">
    <source>
        <dbReference type="Proteomes" id="UP001367676"/>
    </source>
</evidence>
<dbReference type="EMBL" id="JBBCAQ010000036">
    <property type="protein sequence ID" value="KAK7576417.1"/>
    <property type="molecule type" value="Genomic_DNA"/>
</dbReference>